<feature type="compositionally biased region" description="Polar residues" evidence="1">
    <location>
        <begin position="72"/>
        <end position="82"/>
    </location>
</feature>
<accession>A0AAD9H663</accession>
<reference evidence="2" key="1">
    <citation type="submission" date="2021-06" db="EMBL/GenBank/DDBJ databases">
        <title>Comparative genomics, transcriptomics and evolutionary studies reveal genomic signatures of adaptation to plant cell wall in hemibiotrophic fungi.</title>
        <authorList>
            <consortium name="DOE Joint Genome Institute"/>
            <person name="Baroncelli R."/>
            <person name="Diaz J.F."/>
            <person name="Benocci T."/>
            <person name="Peng M."/>
            <person name="Battaglia E."/>
            <person name="Haridas S."/>
            <person name="Andreopoulos W."/>
            <person name="Labutti K."/>
            <person name="Pangilinan J."/>
            <person name="Floch G.L."/>
            <person name="Makela M.R."/>
            <person name="Henrissat B."/>
            <person name="Grigoriev I.V."/>
            <person name="Crouch J.A."/>
            <person name="De Vries R.P."/>
            <person name="Sukno S.A."/>
            <person name="Thon M.R."/>
        </authorList>
    </citation>
    <scope>NUCLEOTIDE SEQUENCE</scope>
    <source>
        <strain evidence="2">MAFF235873</strain>
    </source>
</reference>
<comment type="caution">
    <text evidence="2">The sequence shown here is derived from an EMBL/GenBank/DDBJ whole genome shotgun (WGS) entry which is preliminary data.</text>
</comment>
<feature type="region of interest" description="Disordered" evidence="1">
    <location>
        <begin position="138"/>
        <end position="204"/>
    </location>
</feature>
<organism evidence="2 3">
    <name type="scientific">Colletotrichum zoysiae</name>
    <dbReference type="NCBI Taxonomy" id="1216348"/>
    <lineage>
        <taxon>Eukaryota</taxon>
        <taxon>Fungi</taxon>
        <taxon>Dikarya</taxon>
        <taxon>Ascomycota</taxon>
        <taxon>Pezizomycotina</taxon>
        <taxon>Sordariomycetes</taxon>
        <taxon>Hypocreomycetidae</taxon>
        <taxon>Glomerellales</taxon>
        <taxon>Glomerellaceae</taxon>
        <taxon>Colletotrichum</taxon>
        <taxon>Colletotrichum graminicola species complex</taxon>
    </lineage>
</organism>
<keyword evidence="3" id="KW-1185">Reference proteome</keyword>
<proteinExistence type="predicted"/>
<sequence length="204" mass="23104">MRQASGHRLLPKQPFYTHHPFSPRPPTLPRTQKSQYLGMAENRATPRHAPPPKNPIESRPSTLSLRPGNVHWGSSQLTQPRTARSFRHRTRAPTTAATCRLQQQHTRPKDQRIIATTQPARDTYVRTPFSPYITLKHYRGRDARDLHPPAGSPMPHIGKPQHKKRGRTKPSGKRVLSPRSLPPTAHSSRPRGPRLGPILPLRPT</sequence>
<feature type="compositionally biased region" description="Basic residues" evidence="1">
    <location>
        <begin position="159"/>
        <end position="172"/>
    </location>
</feature>
<gene>
    <name evidence="2" type="ORF">LX32DRAFT_204367</name>
</gene>
<dbReference type="Proteomes" id="UP001232148">
    <property type="component" value="Unassembled WGS sequence"/>
</dbReference>
<evidence type="ECO:0000256" key="1">
    <source>
        <dbReference type="SAM" id="MobiDB-lite"/>
    </source>
</evidence>
<protein>
    <submittedName>
        <fullName evidence="2">Uncharacterized protein</fullName>
    </submittedName>
</protein>
<evidence type="ECO:0000313" key="3">
    <source>
        <dbReference type="Proteomes" id="UP001232148"/>
    </source>
</evidence>
<feature type="compositionally biased region" description="Low complexity" evidence="1">
    <location>
        <begin position="193"/>
        <end position="204"/>
    </location>
</feature>
<name>A0AAD9H663_9PEZI</name>
<feature type="region of interest" description="Disordered" evidence="1">
    <location>
        <begin position="1"/>
        <end position="95"/>
    </location>
</feature>
<evidence type="ECO:0000313" key="2">
    <source>
        <dbReference type="EMBL" id="KAK2022254.1"/>
    </source>
</evidence>
<dbReference type="EMBL" id="MU843052">
    <property type="protein sequence ID" value="KAK2022254.1"/>
    <property type="molecule type" value="Genomic_DNA"/>
</dbReference>
<dbReference type="AlphaFoldDB" id="A0AAD9H663"/>